<dbReference type="InterPro" id="IPR018247">
    <property type="entry name" value="EF_Hand_1_Ca_BS"/>
</dbReference>
<dbReference type="GO" id="GO:0000272">
    <property type="term" value="P:polysaccharide catabolic process"/>
    <property type="evidence" value="ECO:0007669"/>
    <property type="project" value="InterPro"/>
</dbReference>
<dbReference type="SUPFAM" id="SSF63446">
    <property type="entry name" value="Type I dockerin domain"/>
    <property type="match status" value="1"/>
</dbReference>
<evidence type="ECO:0000313" key="3">
    <source>
        <dbReference type="EMBL" id="AQQ70164.1"/>
    </source>
</evidence>
<organism evidence="3 4">
    <name type="scientific">Limihaloglobus sulfuriphilus</name>
    <dbReference type="NCBI Taxonomy" id="1851148"/>
    <lineage>
        <taxon>Bacteria</taxon>
        <taxon>Pseudomonadati</taxon>
        <taxon>Planctomycetota</taxon>
        <taxon>Phycisphaerae</taxon>
        <taxon>Sedimentisphaerales</taxon>
        <taxon>Sedimentisphaeraceae</taxon>
        <taxon>Limihaloglobus</taxon>
    </lineage>
</organism>
<dbReference type="OrthoDB" id="363253at2"/>
<dbReference type="EMBL" id="CP019646">
    <property type="protein sequence ID" value="AQQ70164.1"/>
    <property type="molecule type" value="Genomic_DNA"/>
</dbReference>
<dbReference type="KEGG" id="pbas:SMSP2_00506"/>
<dbReference type="Proteomes" id="UP000188181">
    <property type="component" value="Chromosome"/>
</dbReference>
<keyword evidence="4" id="KW-1185">Reference proteome</keyword>
<name>A0A1Q2MBW5_9BACT</name>
<feature type="signal peptide" evidence="1">
    <location>
        <begin position="1"/>
        <end position="28"/>
    </location>
</feature>
<dbReference type="InterPro" id="IPR036439">
    <property type="entry name" value="Dockerin_dom_sf"/>
</dbReference>
<reference evidence="4" key="1">
    <citation type="submission" date="2017-02" db="EMBL/GenBank/DDBJ databases">
        <title>Comparative genomics and description of representatives of a novel lineage of planctomycetes thriving in anoxic sediments.</title>
        <authorList>
            <person name="Spring S."/>
            <person name="Bunk B."/>
            <person name="Sproer C."/>
        </authorList>
    </citation>
    <scope>NUCLEOTIDE SEQUENCE [LARGE SCALE GENOMIC DNA]</scope>
    <source>
        <strain evidence="4">SM-Chi-D1</strain>
    </source>
</reference>
<dbReference type="InterPro" id="IPR002105">
    <property type="entry name" value="Dockerin_1_rpt"/>
</dbReference>
<accession>A0A1Q2MBW5</accession>
<dbReference type="CDD" id="cd14256">
    <property type="entry name" value="Dockerin_I"/>
    <property type="match status" value="1"/>
</dbReference>
<dbReference type="PROSITE" id="PS51766">
    <property type="entry name" value="DOCKERIN"/>
    <property type="match status" value="1"/>
</dbReference>
<dbReference type="STRING" id="1851148.SMSP2_00506"/>
<evidence type="ECO:0000256" key="1">
    <source>
        <dbReference type="SAM" id="SignalP"/>
    </source>
</evidence>
<dbReference type="GO" id="GO:0004553">
    <property type="term" value="F:hydrolase activity, hydrolyzing O-glycosyl compounds"/>
    <property type="evidence" value="ECO:0007669"/>
    <property type="project" value="InterPro"/>
</dbReference>
<evidence type="ECO:0000259" key="2">
    <source>
        <dbReference type="PROSITE" id="PS51766"/>
    </source>
</evidence>
<dbReference type="Pfam" id="PF07581">
    <property type="entry name" value="Glug"/>
    <property type="match status" value="4"/>
</dbReference>
<proteinExistence type="predicted"/>
<evidence type="ECO:0000313" key="4">
    <source>
        <dbReference type="Proteomes" id="UP000188181"/>
    </source>
</evidence>
<dbReference type="Gene3D" id="1.10.1330.10">
    <property type="entry name" value="Dockerin domain"/>
    <property type="match status" value="1"/>
</dbReference>
<feature type="domain" description="Dockerin" evidence="2">
    <location>
        <begin position="873"/>
        <end position="933"/>
    </location>
</feature>
<dbReference type="PROSITE" id="PS00018">
    <property type="entry name" value="EF_HAND_1"/>
    <property type="match status" value="2"/>
</dbReference>
<feature type="chain" id="PRO_5013179421" evidence="1">
    <location>
        <begin position="29"/>
        <end position="933"/>
    </location>
</feature>
<keyword evidence="1" id="KW-0732">Signal</keyword>
<gene>
    <name evidence="3" type="ORF">SMSP2_00506</name>
</gene>
<dbReference type="Gene3D" id="2.160.20.110">
    <property type="match status" value="3"/>
</dbReference>
<dbReference type="Pfam" id="PF00404">
    <property type="entry name" value="Dockerin_1"/>
    <property type="match status" value="1"/>
</dbReference>
<dbReference type="InterPro" id="IPR016134">
    <property type="entry name" value="Dockerin_dom"/>
</dbReference>
<sequence precursor="true">MSNRTAFSTLCIALALIFAFSSNLLAFAGGDGTPENPWQVSTVQDILDVNNDLNACYTLTNNIDFNDAVYEDYVIGAFYGSFDGNGFTVMNLALQSSAYNSGFFRYIYPEGTVKNLFICNFHVTGHIYAGVLTAWNGGLIENCHSVSADIKGLYSAAALAGRNGGILRDSSADGDLYAAGGLREFGSSTGAADSGMLVGVNNGTIENCNSSGLIHPYPDDPSPTHIPLGFGGLVGFNDGGIIQNCYSTASLTDVSGGGLVGCNSDNHLGIRGHGIILDSYASGNLDRSGGGIAGNNSGYISGCYSVCTITGSGGGVVSYNNGYVTQCYSGVNTLESGGGFVSLNGTDGVITDCYSLTNVTGAGGGFARENGGLILGCLARGDVTSSEDYVGGFVGRNRYGETIYGGTIIDCFATGNVTGNEYVGGFAGENYSGRIENCFSAGMVTGSGRVGGLIGYITGGIQRNCFWDKDTAQQPVGYNHDMVGSTLIDNVAGKTTEQMKNEEIFLEAGWDLNGEDANGIQDTWYCSEGQYPLLTRLRPDHAPLELQGCGTGESPYMISSGRELLSISRDIFAHYELTGNIYLANTEFVYSPFPYFYGSLNGQGHFIENLHISAEDFAYIGLFGRIMPLVSIRNLGLKNATVSGLDVVGILAGDIILDRDTTGVGNDKPVLINNCFSTGSVTGSQSVGGLIGLVNNSACNIINCYSTASVVGDSSAGGLIAGNAGIVSNCYASGNVNATDYAGGFVSQNFYGSIENCYAAGDVHSLQYSGGFVSVNDSDAIVSNSYATGIVTAESYAGGFAGRDRSSELIMNCFWDIDASGMEASEAGTGKTTAQMQDINTFLNAGWDYVNESENGNMEIWYQTLGGYPVLYWQAAAGDINCDGVVDLADFTRMVDYWLLANDDMAEGYRLLGDINHDGSVDLADFAAALWQL</sequence>
<protein>
    <submittedName>
        <fullName evidence="3">GLUG domain protein</fullName>
    </submittedName>
</protein>
<dbReference type="InterPro" id="IPR011493">
    <property type="entry name" value="GLUG"/>
</dbReference>
<dbReference type="AlphaFoldDB" id="A0A1Q2MBW5"/>
<dbReference type="RefSeq" id="WP_146682451.1">
    <property type="nucleotide sequence ID" value="NZ_CP019646.1"/>
</dbReference>